<proteinExistence type="predicted"/>
<keyword evidence="1" id="KW-0812">Transmembrane</keyword>
<evidence type="ECO:0000256" key="1">
    <source>
        <dbReference type="SAM" id="Phobius"/>
    </source>
</evidence>
<dbReference type="EMBL" id="BART01012258">
    <property type="protein sequence ID" value="GAG78804.1"/>
    <property type="molecule type" value="Genomic_DNA"/>
</dbReference>
<evidence type="ECO:0000313" key="2">
    <source>
        <dbReference type="EMBL" id="GAG78804.1"/>
    </source>
</evidence>
<keyword evidence="1" id="KW-0472">Membrane</keyword>
<name>X1AAK1_9ZZZZ</name>
<reference evidence="2" key="1">
    <citation type="journal article" date="2014" name="Front. Microbiol.">
        <title>High frequency of phylogenetically diverse reductive dehalogenase-homologous genes in deep subseafloor sedimentary metagenomes.</title>
        <authorList>
            <person name="Kawai M."/>
            <person name="Futagami T."/>
            <person name="Toyoda A."/>
            <person name="Takaki Y."/>
            <person name="Nishi S."/>
            <person name="Hori S."/>
            <person name="Arai W."/>
            <person name="Tsubouchi T."/>
            <person name="Morono Y."/>
            <person name="Uchiyama I."/>
            <person name="Ito T."/>
            <person name="Fujiyama A."/>
            <person name="Inagaki F."/>
            <person name="Takami H."/>
        </authorList>
    </citation>
    <scope>NUCLEOTIDE SEQUENCE</scope>
    <source>
        <strain evidence="2">Expedition CK06-06</strain>
    </source>
</reference>
<protein>
    <submittedName>
        <fullName evidence="2">Uncharacterized protein</fullName>
    </submittedName>
</protein>
<keyword evidence="1" id="KW-1133">Transmembrane helix</keyword>
<organism evidence="2">
    <name type="scientific">marine sediment metagenome</name>
    <dbReference type="NCBI Taxonomy" id="412755"/>
    <lineage>
        <taxon>unclassified sequences</taxon>
        <taxon>metagenomes</taxon>
        <taxon>ecological metagenomes</taxon>
    </lineage>
</organism>
<dbReference type="AlphaFoldDB" id="X1AAK1"/>
<feature type="non-terminal residue" evidence="2">
    <location>
        <position position="1"/>
    </location>
</feature>
<sequence>IYIYIYICVCVCVCVCCCLSIICYAVIKKENLLAIFDMLETTSLTSRKKQLGKKPSLD</sequence>
<gene>
    <name evidence="2" type="ORF">S01H4_25686</name>
</gene>
<accession>X1AAK1</accession>
<comment type="caution">
    <text evidence="2">The sequence shown here is derived from an EMBL/GenBank/DDBJ whole genome shotgun (WGS) entry which is preliminary data.</text>
</comment>
<feature type="transmembrane region" description="Helical" evidence="1">
    <location>
        <begin position="6"/>
        <end position="27"/>
    </location>
</feature>